<dbReference type="InterPro" id="IPR017853">
    <property type="entry name" value="GH"/>
</dbReference>
<evidence type="ECO:0000313" key="5">
    <source>
        <dbReference type="Proteomes" id="UP000237340"/>
    </source>
</evidence>
<keyword evidence="5" id="KW-1185">Reference proteome</keyword>
<dbReference type="PROSITE" id="PS51904">
    <property type="entry name" value="GLYCOSYL_HYDROL_F25_2"/>
    <property type="match status" value="1"/>
</dbReference>
<dbReference type="Gene3D" id="1.10.101.10">
    <property type="entry name" value="PGBD-like superfamily/PGBD"/>
    <property type="match status" value="1"/>
</dbReference>
<dbReference type="InterPro" id="IPR002053">
    <property type="entry name" value="Glyco_hydro_25"/>
</dbReference>
<sequence length="806" mass="83507">MGLQGDLEEIALSVASVSPAKQLVKLRKENPMAVPANVLSFYAESRWGNRFGLMAEWYSSLGHRGHDIYASGGQDIPALRAGVVRLTQRSPYLGGTVCIESGPGDFSAYCHLAGIRVSEGESVAQGQIIGQAASNQADAGSSWDGPHLHMTRGPDNQAAFGGPGLSDPAPLIREILGGASGGGNTGGGSGGIQISIAQGKILQRVAQKGNYQGDIDGVPGVNTWKGIQTVLTAKNFYSGPIDGIVGPNTWKGVQRLAQLGGYGGLVDGFPGTYTYQGLENWLNSSPTTTPPPAGFQGVYGVDVGTSQRGFDFQALRAAGYQFAIVKAGGSNVVPTYVAPHYVTEVSRVRAAGLLVGHYWMVGSNTPAVDAAYFLDNLFDYRAGDILALDNEAINTGRKWTDAEAAVFMRAVKTRLGYVPFMYINRADLSGSSWPEVRALGAKLWIAAPDGVPGTVNITAFSDWAIHQYSWTGNQNGTDVDLNVAKLSAFAGLTQPPNGVTGPPAGAIPGNGGSGGATPTISISIAEGKILQTLAKRGNYGGEIDGIPGTNTWKGVQNVLTDLEYYSGPVDGVPGRNTYIGLQLVAKVGDYSGAVDGIPGPATWAGIAKYLSDTAGGAPDSYAGTILQRLAKAGGYTGAVDGAPGTNTWKGVQQVLAGYKYRGPIDGAMGTMSWAALQRFAAKGGYTGIADGVMGTNSWAGVQVVLANFGYGGAADGAPGTNTYRALQRIAKLGGYRGPLDGVMGPRSWAGLQTFLYGVGYTGPLDGVPGTNTYKAMQSMASRGGYQGLIDGIPGPLTYGGLQELLA</sequence>
<dbReference type="InterPro" id="IPR016047">
    <property type="entry name" value="M23ase_b-sheet_dom"/>
</dbReference>
<dbReference type="CDD" id="cd00599">
    <property type="entry name" value="GH25_muramidase"/>
    <property type="match status" value="1"/>
</dbReference>
<dbReference type="SUPFAM" id="SSF47090">
    <property type="entry name" value="PGBD-like"/>
    <property type="match status" value="1"/>
</dbReference>
<dbReference type="Gene3D" id="3.20.20.80">
    <property type="entry name" value="Glycosidases"/>
    <property type="match status" value="1"/>
</dbReference>
<dbReference type="PANTHER" id="PTHR21666:SF289">
    <property type="entry name" value="L-ALA--D-GLU ENDOPEPTIDASE"/>
    <property type="match status" value="1"/>
</dbReference>
<dbReference type="EMBL" id="PPXD01000024">
    <property type="protein sequence ID" value="POH63027.1"/>
    <property type="molecule type" value="Genomic_DNA"/>
</dbReference>
<dbReference type="GO" id="GO:0016998">
    <property type="term" value="P:cell wall macromolecule catabolic process"/>
    <property type="evidence" value="ECO:0007669"/>
    <property type="project" value="InterPro"/>
</dbReference>
<evidence type="ECO:0000313" key="4">
    <source>
        <dbReference type="EMBL" id="POH63027.1"/>
    </source>
</evidence>
<dbReference type="InterPro" id="IPR050570">
    <property type="entry name" value="Cell_wall_metabolism_enzyme"/>
</dbReference>
<accession>A0A2S3ZBM4</accession>
<dbReference type="Proteomes" id="UP000237340">
    <property type="component" value="Unassembled WGS sequence"/>
</dbReference>
<dbReference type="InterPro" id="IPR011055">
    <property type="entry name" value="Dup_hybrid_motif"/>
</dbReference>
<protein>
    <submittedName>
        <fullName evidence="4">Peptidase M23</fullName>
    </submittedName>
</protein>
<dbReference type="CDD" id="cd12797">
    <property type="entry name" value="M23_peptidase"/>
    <property type="match status" value="1"/>
</dbReference>
<dbReference type="Pfam" id="PF01183">
    <property type="entry name" value="Glyco_hydro_25"/>
    <property type="match status" value="1"/>
</dbReference>
<reference evidence="4 5" key="1">
    <citation type="submission" date="2018-01" db="EMBL/GenBank/DDBJ databases">
        <title>Cryobacterium sp. nov., from glaciers in China.</title>
        <authorList>
            <person name="Liu Q."/>
            <person name="Xin Y.-H."/>
        </authorList>
    </citation>
    <scope>NUCLEOTIDE SEQUENCE [LARGE SCALE GENOMIC DNA]</scope>
    <source>
        <strain evidence="4 5">TMN-42</strain>
    </source>
</reference>
<dbReference type="InterPro" id="IPR036366">
    <property type="entry name" value="PGBDSf"/>
</dbReference>
<dbReference type="InterPro" id="IPR036365">
    <property type="entry name" value="PGBD-like_sf"/>
</dbReference>
<gene>
    <name evidence="4" type="ORF">C3B61_15260</name>
</gene>
<dbReference type="SUPFAM" id="SSF51445">
    <property type="entry name" value="(Trans)glycosidases"/>
    <property type="match status" value="1"/>
</dbReference>
<feature type="domain" description="M23ase beta-sheet core" evidence="3">
    <location>
        <begin position="63"/>
        <end position="151"/>
    </location>
</feature>
<dbReference type="AlphaFoldDB" id="A0A2S3ZBM4"/>
<dbReference type="GO" id="GO:0003796">
    <property type="term" value="F:lysozyme activity"/>
    <property type="evidence" value="ECO:0007669"/>
    <property type="project" value="InterPro"/>
</dbReference>
<evidence type="ECO:0000256" key="2">
    <source>
        <dbReference type="ARBA" id="ARBA00022729"/>
    </source>
</evidence>
<evidence type="ECO:0000259" key="3">
    <source>
        <dbReference type="Pfam" id="PF01551"/>
    </source>
</evidence>
<organism evidence="4 5">
    <name type="scientific">Cryobacterium zongtaii</name>
    <dbReference type="NCBI Taxonomy" id="1259217"/>
    <lineage>
        <taxon>Bacteria</taxon>
        <taxon>Bacillati</taxon>
        <taxon>Actinomycetota</taxon>
        <taxon>Actinomycetes</taxon>
        <taxon>Micrococcales</taxon>
        <taxon>Microbacteriaceae</taxon>
        <taxon>Cryobacterium</taxon>
    </lineage>
</organism>
<dbReference type="PANTHER" id="PTHR21666">
    <property type="entry name" value="PEPTIDASE-RELATED"/>
    <property type="match status" value="1"/>
</dbReference>
<dbReference type="Pfam" id="PF01551">
    <property type="entry name" value="Peptidase_M23"/>
    <property type="match status" value="1"/>
</dbReference>
<dbReference type="Gene3D" id="2.70.70.10">
    <property type="entry name" value="Glucose Permease (Domain IIA)"/>
    <property type="match status" value="1"/>
</dbReference>
<comment type="similarity">
    <text evidence="1">Belongs to the glycosyl hydrolase 25 family.</text>
</comment>
<name>A0A2S3ZBM4_9MICO</name>
<proteinExistence type="inferred from homology"/>
<dbReference type="GO" id="GO:0004222">
    <property type="term" value="F:metalloendopeptidase activity"/>
    <property type="evidence" value="ECO:0007669"/>
    <property type="project" value="TreeGrafter"/>
</dbReference>
<dbReference type="GO" id="GO:0009253">
    <property type="term" value="P:peptidoglycan catabolic process"/>
    <property type="evidence" value="ECO:0007669"/>
    <property type="project" value="InterPro"/>
</dbReference>
<dbReference type="SUPFAM" id="SSF51261">
    <property type="entry name" value="Duplicated hybrid motif"/>
    <property type="match status" value="1"/>
</dbReference>
<keyword evidence="2" id="KW-0732">Signal</keyword>
<evidence type="ECO:0000256" key="1">
    <source>
        <dbReference type="ARBA" id="ARBA00010646"/>
    </source>
</evidence>
<comment type="caution">
    <text evidence="4">The sequence shown here is derived from an EMBL/GenBank/DDBJ whole genome shotgun (WGS) entry which is preliminary data.</text>
</comment>